<protein>
    <submittedName>
        <fullName evidence="2">Putative membrane protein</fullName>
    </submittedName>
</protein>
<dbReference type="HOGENOM" id="CLU_157896_1_2_6"/>
<keyword evidence="3" id="KW-1185">Reference proteome</keyword>
<dbReference type="AlphaFoldDB" id="A0A068QYY4"/>
<keyword evidence="1" id="KW-0472">Membrane</keyword>
<organism evidence="2 3">
    <name type="scientific">Xenorhabdus poinarii G6</name>
    <dbReference type="NCBI Taxonomy" id="1354304"/>
    <lineage>
        <taxon>Bacteria</taxon>
        <taxon>Pseudomonadati</taxon>
        <taxon>Pseudomonadota</taxon>
        <taxon>Gammaproteobacteria</taxon>
        <taxon>Enterobacterales</taxon>
        <taxon>Morganellaceae</taxon>
        <taxon>Xenorhabdus</taxon>
    </lineage>
</organism>
<keyword evidence="1" id="KW-1133">Transmembrane helix</keyword>
<dbReference type="Pfam" id="PF05437">
    <property type="entry name" value="AzlD"/>
    <property type="match status" value="1"/>
</dbReference>
<evidence type="ECO:0000313" key="3">
    <source>
        <dbReference type="Proteomes" id="UP000032735"/>
    </source>
</evidence>
<accession>A0A068QYY4</accession>
<sequence>MSWFLILILGGIIFFNRYVFLEPKMPIKLPKIIQESLKYSAPCLLIAICGPIILMEHGELRSFPNNAYLWGALLTALFAFFIRNLVACVIISLMAFYLLIFIL</sequence>
<dbReference type="KEGG" id="xpo:XPG1_0216"/>
<name>A0A068QYY4_9GAMM</name>
<dbReference type="RefSeq" id="WP_045957419.1">
    <property type="nucleotide sequence ID" value="NZ_FO704551.1"/>
</dbReference>
<feature type="transmembrane region" description="Helical" evidence="1">
    <location>
        <begin position="67"/>
        <end position="100"/>
    </location>
</feature>
<dbReference type="EMBL" id="FO704551">
    <property type="protein sequence ID" value="CDG19871.1"/>
    <property type="molecule type" value="Genomic_DNA"/>
</dbReference>
<feature type="transmembrane region" description="Helical" evidence="1">
    <location>
        <begin position="37"/>
        <end position="55"/>
    </location>
</feature>
<dbReference type="STRING" id="1354304.XPG1_0216"/>
<dbReference type="Proteomes" id="UP000032735">
    <property type="component" value="Chromosome"/>
</dbReference>
<dbReference type="InterPro" id="IPR008407">
    <property type="entry name" value="Brnchd-chn_aa_trnsp_AzlD"/>
</dbReference>
<proteinExistence type="predicted"/>
<keyword evidence="1" id="KW-0812">Transmembrane</keyword>
<evidence type="ECO:0000256" key="1">
    <source>
        <dbReference type="SAM" id="Phobius"/>
    </source>
</evidence>
<gene>
    <name evidence="2" type="ORF">XPG1_0216</name>
</gene>
<evidence type="ECO:0000313" key="2">
    <source>
        <dbReference type="EMBL" id="CDG19871.1"/>
    </source>
</evidence>
<dbReference type="OrthoDB" id="4257348at2"/>
<reference evidence="2 3" key="1">
    <citation type="submission" date="2013-07" db="EMBL/GenBank/DDBJ databases">
        <authorList>
            <person name="Genoscope - CEA"/>
        </authorList>
    </citation>
    <scope>NUCLEOTIDE SEQUENCE [LARGE SCALE GENOMIC DNA]</scope>
    <source>
        <strain evidence="2 3">G6</strain>
    </source>
</reference>